<feature type="transmembrane region" description="Helical" evidence="16">
    <location>
        <begin position="221"/>
        <end position="244"/>
    </location>
</feature>
<evidence type="ECO:0000313" key="21">
    <source>
        <dbReference type="EMBL" id="BAE80017.1"/>
    </source>
</evidence>
<evidence type="ECO:0000256" key="6">
    <source>
        <dbReference type="ARBA" id="ARBA00022660"/>
    </source>
</evidence>
<evidence type="ECO:0000256" key="2">
    <source>
        <dbReference type="ARBA" id="ARBA00009025"/>
    </source>
</evidence>
<evidence type="ECO:0000256" key="4">
    <source>
        <dbReference type="ARBA" id="ARBA00021006"/>
    </source>
</evidence>
<gene>
    <name evidence="20" type="primary">nad4</name>
    <name evidence="19" type="synonym">ND4</name>
</gene>
<keyword evidence="14 16" id="KW-0472">Membrane</keyword>
<evidence type="ECO:0000259" key="18">
    <source>
        <dbReference type="Pfam" id="PF01059"/>
    </source>
</evidence>
<keyword evidence="10 16" id="KW-1133">Transmembrane helix</keyword>
<keyword evidence="6 16" id="KW-0679">Respiratory chain</keyword>
<reference evidence="19" key="3">
    <citation type="submission" date="2014-05" db="EMBL/GenBank/DDBJ databases">
        <title>Complete genome sequence of the mitochondrial DNA of the sparkling enope squid, Watasenia scintillans.</title>
        <authorList>
            <person name="Hayashi K."/>
            <person name="Kawai Y.L."/>
            <person name="Yura K."/>
            <person name="Yoshida M.-A."/>
            <person name="Ogura A."/>
            <person name="Hata K."/>
            <person name="Nakabayashi K."/>
            <person name="Okamura K."/>
        </authorList>
    </citation>
    <scope>NUCLEOTIDE SEQUENCE</scope>
    <source>
        <tissue evidence="19">Brain</tissue>
    </source>
</reference>
<dbReference type="GO" id="GO:0008137">
    <property type="term" value="F:NADH dehydrogenase (ubiquinone) activity"/>
    <property type="evidence" value="ECO:0007669"/>
    <property type="project" value="UniProtKB-UniRule"/>
</dbReference>
<dbReference type="GO" id="GO:0042773">
    <property type="term" value="P:ATP synthesis coupled electron transport"/>
    <property type="evidence" value="ECO:0007669"/>
    <property type="project" value="InterPro"/>
</dbReference>
<dbReference type="InterPro" id="IPR003918">
    <property type="entry name" value="NADH_UbQ_OxRdtase"/>
</dbReference>
<proteinExistence type="inferred from homology"/>
<feature type="transmembrane region" description="Helical" evidence="16">
    <location>
        <begin position="7"/>
        <end position="34"/>
    </location>
</feature>
<dbReference type="InterPro" id="IPR000260">
    <property type="entry name" value="NADH4_N"/>
</dbReference>
<keyword evidence="13 16" id="KW-0496">Mitochondrion</keyword>
<evidence type="ECO:0000256" key="1">
    <source>
        <dbReference type="ARBA" id="ARBA00004225"/>
    </source>
</evidence>
<dbReference type="CTD" id="4538"/>
<dbReference type="GO" id="GO:0015990">
    <property type="term" value="P:electron transport coupled proton transport"/>
    <property type="evidence" value="ECO:0007669"/>
    <property type="project" value="TreeGrafter"/>
</dbReference>
<keyword evidence="8" id="KW-1278">Translocase</keyword>
<dbReference type="EMBL" id="AB086202">
    <property type="protein sequence ID" value="BAD52100.1"/>
    <property type="molecule type" value="Genomic_DNA"/>
</dbReference>
<dbReference type="PANTHER" id="PTHR43507">
    <property type="entry name" value="NADH-UBIQUINONE OXIDOREDUCTASE CHAIN 4"/>
    <property type="match status" value="1"/>
</dbReference>
<accession>Q60I45</accession>
<comment type="subcellular location">
    <subcellularLocation>
        <location evidence="1 16">Mitochondrion membrane</location>
        <topology evidence="1 16">Multi-pass membrane protein</topology>
    </subcellularLocation>
</comment>
<dbReference type="EMBL" id="KJ845633">
    <property type="protein sequence ID" value="AIL50381.1"/>
    <property type="molecule type" value="Genomic_DNA"/>
</dbReference>
<evidence type="ECO:0000256" key="3">
    <source>
        <dbReference type="ARBA" id="ARBA00012944"/>
    </source>
</evidence>
<evidence type="ECO:0000256" key="9">
    <source>
        <dbReference type="ARBA" id="ARBA00022982"/>
    </source>
</evidence>
<dbReference type="EC" id="7.1.1.2" evidence="3 16"/>
<feature type="transmembrane region" description="Helical" evidence="16">
    <location>
        <begin position="143"/>
        <end position="164"/>
    </location>
</feature>
<evidence type="ECO:0000256" key="8">
    <source>
        <dbReference type="ARBA" id="ARBA00022967"/>
    </source>
</evidence>
<evidence type="ECO:0000313" key="20">
    <source>
        <dbReference type="EMBL" id="BAD52100.1"/>
    </source>
</evidence>
<reference evidence="21" key="2">
    <citation type="journal article" date="2006" name="Mol. Phylogenet. Evol.">
        <title>Extensive mitochondrial gene arrangements in coleoid Cephalopoda and their phylogenetic implications.</title>
        <authorList>
            <person name="Akasaki T."/>
            <person name="Nikaido M."/>
            <person name="Tsuchiya K."/>
            <person name="Segawa S."/>
            <person name="Hasegawa M."/>
            <person name="Okada N."/>
        </authorList>
    </citation>
    <scope>NUCLEOTIDE SEQUENCE</scope>
</reference>
<feature type="transmembrane region" description="Helical" evidence="16">
    <location>
        <begin position="184"/>
        <end position="209"/>
    </location>
</feature>
<keyword evidence="11 16" id="KW-0520">NAD</keyword>
<feature type="domain" description="NADH:quinone oxidoreductase/Mrp antiporter transmembrane" evidence="17">
    <location>
        <begin position="109"/>
        <end position="393"/>
    </location>
</feature>
<evidence type="ECO:0000256" key="15">
    <source>
        <dbReference type="ARBA" id="ARBA00049551"/>
    </source>
</evidence>
<sequence length="453" mass="50602">MGILFSLVGLITVTYGMVWEIRLWSVMLLSFMSLKYLSVDVWGLVLSNELYCDSMSGILISLTLWITGLMLLASYKSVKFFDNKMFLFSSVVLLLCAVVIMYFLMVHTVYFYVFFEVSLIPTFMLVVGWGYQPERLQAGLYMMLYTIVASLPLLLSLISLGVSYSSYSMLLVNYMNYSGGLYNVSLFLFVGVMVAFLVKLPMFSVHLWLPKAHVEAPIAGSMILAGVLLKLGGYGVLRMMSVYFLNETEFIGVLMVVCLWGGVVTAVICVGQSDIKSLIAYSSVGHMGVMLAGSLSKTAWGWEGAMLMMVCHGFCSSGLFCLANLMYEKLKSRSLFLCGGMINVNSIMSMWWFLFCVANMGAPPFVNLISEIMLFCSIYLFSKSFIIIILLMVFLGGLYNLMMFISTQHGSVMNFLNSSGSNTCSEHLLLVLHFYPLLSFILNVSYLSKVMLL</sequence>
<evidence type="ECO:0000259" key="17">
    <source>
        <dbReference type="Pfam" id="PF00361"/>
    </source>
</evidence>
<keyword evidence="9 16" id="KW-0249">Electron transport</keyword>
<evidence type="ECO:0000256" key="13">
    <source>
        <dbReference type="ARBA" id="ARBA00023128"/>
    </source>
</evidence>
<dbReference type="PANTHER" id="PTHR43507:SF20">
    <property type="entry name" value="NADH-UBIQUINONE OXIDOREDUCTASE CHAIN 4"/>
    <property type="match status" value="1"/>
</dbReference>
<keyword evidence="12 16" id="KW-0830">Ubiquinone</keyword>
<evidence type="ECO:0000256" key="7">
    <source>
        <dbReference type="ARBA" id="ARBA00022692"/>
    </source>
</evidence>
<dbReference type="RefSeq" id="YP_514769.1">
    <property type="nucleotide sequence ID" value="NC_007893.1"/>
</dbReference>
<comment type="catalytic activity">
    <reaction evidence="15 16">
        <text>a ubiquinone + NADH + 5 H(+)(in) = a ubiquinol + NAD(+) + 4 H(+)(out)</text>
        <dbReference type="Rhea" id="RHEA:29091"/>
        <dbReference type="Rhea" id="RHEA-COMP:9565"/>
        <dbReference type="Rhea" id="RHEA-COMP:9566"/>
        <dbReference type="ChEBI" id="CHEBI:15378"/>
        <dbReference type="ChEBI" id="CHEBI:16389"/>
        <dbReference type="ChEBI" id="CHEBI:17976"/>
        <dbReference type="ChEBI" id="CHEBI:57540"/>
        <dbReference type="ChEBI" id="CHEBI:57945"/>
        <dbReference type="EC" id="7.1.1.2"/>
    </reaction>
</comment>
<feature type="transmembrane region" description="Helical" evidence="16">
    <location>
        <begin position="334"/>
        <end position="355"/>
    </location>
</feature>
<dbReference type="GeneID" id="3974246"/>
<evidence type="ECO:0000256" key="16">
    <source>
        <dbReference type="RuleBase" id="RU003297"/>
    </source>
</evidence>
<keyword evidence="7 16" id="KW-0812">Transmembrane</keyword>
<feature type="transmembrane region" description="Helical" evidence="16">
    <location>
        <begin position="250"/>
        <end position="271"/>
    </location>
</feature>
<dbReference type="InterPro" id="IPR001750">
    <property type="entry name" value="ND/Mrp_TM"/>
</dbReference>
<feature type="transmembrane region" description="Helical" evidence="16">
    <location>
        <begin position="388"/>
        <end position="407"/>
    </location>
</feature>
<feature type="transmembrane region" description="Helical" evidence="16">
    <location>
        <begin position="85"/>
        <end position="104"/>
    </location>
</feature>
<dbReference type="PRINTS" id="PR01437">
    <property type="entry name" value="NUOXDRDTASE4"/>
</dbReference>
<feature type="transmembrane region" description="Helical" evidence="16">
    <location>
        <begin position="427"/>
        <end position="447"/>
    </location>
</feature>
<dbReference type="GO" id="GO:0048039">
    <property type="term" value="F:ubiquinone binding"/>
    <property type="evidence" value="ECO:0007669"/>
    <property type="project" value="TreeGrafter"/>
</dbReference>
<feature type="domain" description="NADH:ubiquinone oxidoreductase chain 4 N-terminal" evidence="18">
    <location>
        <begin position="3"/>
        <end position="96"/>
    </location>
</feature>
<protein>
    <recommendedName>
        <fullName evidence="4 16">NADH-ubiquinone oxidoreductase chain 4</fullName>
        <ecNumber evidence="3 16">7.1.1.2</ecNumber>
    </recommendedName>
</protein>
<evidence type="ECO:0000256" key="10">
    <source>
        <dbReference type="ARBA" id="ARBA00022989"/>
    </source>
</evidence>
<name>Q60I45_WATSC</name>
<dbReference type="EMBL" id="AB240152">
    <property type="protein sequence ID" value="BAE80017.1"/>
    <property type="molecule type" value="Genomic_DNA"/>
</dbReference>
<organism evidence="20">
    <name type="scientific">Watasenia scintillans</name>
    <name type="common">Japanese firefly squid</name>
    <name type="synonym">Abraliopsis scintillans</name>
    <dbReference type="NCBI Taxonomy" id="6625"/>
    <lineage>
        <taxon>Eukaryota</taxon>
        <taxon>Metazoa</taxon>
        <taxon>Spiralia</taxon>
        <taxon>Lophotrochozoa</taxon>
        <taxon>Mollusca</taxon>
        <taxon>Cephalopoda</taxon>
        <taxon>Coleoidea</taxon>
        <taxon>Decapodiformes</taxon>
        <taxon>Oegopsida</taxon>
        <taxon>Enoploteuthidae</taxon>
        <taxon>Watasenia</taxon>
    </lineage>
</organism>
<feature type="transmembrane region" description="Helical" evidence="16">
    <location>
        <begin position="54"/>
        <end position="73"/>
    </location>
</feature>
<evidence type="ECO:0000313" key="19">
    <source>
        <dbReference type="EMBL" id="AIL50381.1"/>
    </source>
</evidence>
<reference evidence="20" key="1">
    <citation type="journal article" date="2004" name="Mol. Biol. Evol.">
        <title>Long-term conservation of six duplicated structural genes in cephalopod mitochondrial genomes.</title>
        <authorList>
            <person name="Yokobori S."/>
            <person name="Fukuda N."/>
            <person name="Nakamura M."/>
            <person name="Aoyama T."/>
            <person name="Oshima T."/>
        </authorList>
    </citation>
    <scope>NUCLEOTIDE SEQUENCE</scope>
</reference>
<geneLocation type="mitochondrion" evidence="20"/>
<feature type="transmembrane region" description="Helical" evidence="16">
    <location>
        <begin position="306"/>
        <end position="327"/>
    </location>
</feature>
<keyword evidence="5 16" id="KW-0813">Transport</keyword>
<dbReference type="Pfam" id="PF00361">
    <property type="entry name" value="Proton_antipo_M"/>
    <property type="match status" value="1"/>
</dbReference>
<comment type="similarity">
    <text evidence="2 16">Belongs to the complex I subunit 4 family.</text>
</comment>
<evidence type="ECO:0000256" key="5">
    <source>
        <dbReference type="ARBA" id="ARBA00022448"/>
    </source>
</evidence>
<dbReference type="Pfam" id="PF01059">
    <property type="entry name" value="Oxidored_q5_N"/>
    <property type="match status" value="1"/>
</dbReference>
<dbReference type="GO" id="GO:0031966">
    <property type="term" value="C:mitochondrial membrane"/>
    <property type="evidence" value="ECO:0007669"/>
    <property type="project" value="UniProtKB-SubCell"/>
</dbReference>
<feature type="transmembrane region" description="Helical" evidence="16">
    <location>
        <begin position="361"/>
        <end position="381"/>
    </location>
</feature>
<dbReference type="GO" id="GO:0003954">
    <property type="term" value="F:NADH dehydrogenase activity"/>
    <property type="evidence" value="ECO:0007669"/>
    <property type="project" value="TreeGrafter"/>
</dbReference>
<feature type="transmembrane region" description="Helical" evidence="16">
    <location>
        <begin position="110"/>
        <end position="131"/>
    </location>
</feature>
<dbReference type="AlphaFoldDB" id="Q60I45"/>
<evidence type="ECO:0000256" key="11">
    <source>
        <dbReference type="ARBA" id="ARBA00023027"/>
    </source>
</evidence>
<evidence type="ECO:0000256" key="14">
    <source>
        <dbReference type="ARBA" id="ARBA00023136"/>
    </source>
</evidence>
<evidence type="ECO:0000256" key="12">
    <source>
        <dbReference type="ARBA" id="ARBA00023075"/>
    </source>
</evidence>
<comment type="function">
    <text evidence="16">Core subunit of the mitochondrial membrane respiratory chain NADH dehydrogenase (Complex I) which catalyzes electron transfer from NADH through the respiratory chain, using ubiquinone as an electron acceptor. Essential for the catalytic activity and assembly of complex I.</text>
</comment>